<dbReference type="PANTHER" id="PTHR43436:SF1">
    <property type="entry name" value="TRANSCRIPTIONAL REGULATORY PROTEIN"/>
    <property type="match status" value="1"/>
</dbReference>
<dbReference type="OrthoDB" id="34150at2"/>
<dbReference type="RefSeq" id="WP_083202916.1">
    <property type="nucleotide sequence ID" value="NZ_FLRA01000014.1"/>
</dbReference>
<feature type="domain" description="HTH araC/xylS-type" evidence="4">
    <location>
        <begin position="213"/>
        <end position="311"/>
    </location>
</feature>
<dbReference type="GO" id="GO:0003700">
    <property type="term" value="F:DNA-binding transcription factor activity"/>
    <property type="evidence" value="ECO:0007669"/>
    <property type="project" value="InterPro"/>
</dbReference>
<keyword evidence="3" id="KW-0804">Transcription</keyword>
<evidence type="ECO:0000256" key="1">
    <source>
        <dbReference type="ARBA" id="ARBA00023015"/>
    </source>
</evidence>
<dbReference type="Proteomes" id="UP000092871">
    <property type="component" value="Unassembled WGS sequence"/>
</dbReference>
<organism evidence="5 8">
    <name type="scientific">Marinomonas gallaica</name>
    <dbReference type="NCBI Taxonomy" id="1806667"/>
    <lineage>
        <taxon>Bacteria</taxon>
        <taxon>Pseudomonadati</taxon>
        <taxon>Pseudomonadota</taxon>
        <taxon>Gammaproteobacteria</taxon>
        <taxon>Oceanospirillales</taxon>
        <taxon>Oceanospirillaceae</taxon>
        <taxon>Marinomonas</taxon>
    </lineage>
</organism>
<evidence type="ECO:0000313" key="6">
    <source>
        <dbReference type="EMBL" id="SBT20732.1"/>
    </source>
</evidence>
<evidence type="ECO:0000256" key="2">
    <source>
        <dbReference type="ARBA" id="ARBA00023125"/>
    </source>
</evidence>
<dbReference type="AlphaFoldDB" id="A0A1C3JSF0"/>
<protein>
    <submittedName>
        <fullName evidence="5">HTH-type transcriptional activator RhaS</fullName>
    </submittedName>
</protein>
<keyword evidence="7" id="KW-1185">Reference proteome</keyword>
<sequence length="312" mass="34767">MAPQTFTQMPSNSELSVELSRTLKQMASLLTTLTPYDGYFPLLENQVHVARSATLSSQQHCLLALPSICIVPQGAKHVSVMQAGVEYTEDASTMVVYAAEVPLDYKIMQASPEEPYFCLMLPLNKDRLIELIPRVFPNGVPKTDKASSVYVKGNDQRVMKACVRLLELIVEQEYVNLLVPLAIDEILIRLLKSSVGPAIAQLGVVDSHAQKVSKAITWLKDHYAQPIKMEQLATLSGMSVSSFHTHFKSITSMSPLQYQKTVRLQHARHLIRSQSMDVSRAAFEVGYASSSQFSREYSRAFGVSPSRDMQPF</sequence>
<dbReference type="Pfam" id="PF06719">
    <property type="entry name" value="AraC_N"/>
    <property type="match status" value="1"/>
</dbReference>
<dbReference type="Proteomes" id="UP000092840">
    <property type="component" value="Unassembled WGS sequence"/>
</dbReference>
<dbReference type="InterPro" id="IPR018062">
    <property type="entry name" value="HTH_AraC-typ_CS"/>
</dbReference>
<dbReference type="InterPro" id="IPR009057">
    <property type="entry name" value="Homeodomain-like_sf"/>
</dbReference>
<dbReference type="Pfam" id="PF12833">
    <property type="entry name" value="HTH_18"/>
    <property type="match status" value="1"/>
</dbReference>
<reference evidence="6 7" key="1">
    <citation type="submission" date="2016-06" db="EMBL/GenBank/DDBJ databases">
        <authorList>
            <person name="Rodrigo-Torres L."/>
            <person name="Arahal D.R."/>
        </authorList>
    </citation>
    <scope>NUCLEOTIDE SEQUENCE [LARGE SCALE GENOMIC DNA]</scope>
    <source>
        <strain evidence="6 7">CECT 5116</strain>
    </source>
</reference>
<keyword evidence="1" id="KW-0805">Transcription regulation</keyword>
<dbReference type="PROSITE" id="PS00041">
    <property type="entry name" value="HTH_ARAC_FAMILY_1"/>
    <property type="match status" value="1"/>
</dbReference>
<dbReference type="SMART" id="SM00342">
    <property type="entry name" value="HTH_ARAC"/>
    <property type="match status" value="1"/>
</dbReference>
<dbReference type="Gene3D" id="1.10.10.60">
    <property type="entry name" value="Homeodomain-like"/>
    <property type="match status" value="2"/>
</dbReference>
<evidence type="ECO:0000313" key="7">
    <source>
        <dbReference type="Proteomes" id="UP000092840"/>
    </source>
</evidence>
<evidence type="ECO:0000259" key="4">
    <source>
        <dbReference type="PROSITE" id="PS01124"/>
    </source>
</evidence>
<dbReference type="EMBL" id="FLRA01000014">
    <property type="protein sequence ID" value="SBT17969.1"/>
    <property type="molecule type" value="Genomic_DNA"/>
</dbReference>
<evidence type="ECO:0000256" key="3">
    <source>
        <dbReference type="ARBA" id="ARBA00023163"/>
    </source>
</evidence>
<dbReference type="PROSITE" id="PS01124">
    <property type="entry name" value="HTH_ARAC_FAMILY_2"/>
    <property type="match status" value="1"/>
</dbReference>
<dbReference type="PANTHER" id="PTHR43436">
    <property type="entry name" value="ARAC-FAMILY TRANSCRIPTIONAL REGULATOR"/>
    <property type="match status" value="1"/>
</dbReference>
<evidence type="ECO:0000313" key="5">
    <source>
        <dbReference type="EMBL" id="SBT17969.1"/>
    </source>
</evidence>
<dbReference type="SUPFAM" id="SSF46689">
    <property type="entry name" value="Homeodomain-like"/>
    <property type="match status" value="2"/>
</dbReference>
<dbReference type="InterPro" id="IPR009594">
    <property type="entry name" value="Tscrpt_reg_HTH_AraC_N"/>
</dbReference>
<dbReference type="GO" id="GO:0043565">
    <property type="term" value="F:sequence-specific DNA binding"/>
    <property type="evidence" value="ECO:0007669"/>
    <property type="project" value="InterPro"/>
</dbReference>
<proteinExistence type="predicted"/>
<dbReference type="InterPro" id="IPR018060">
    <property type="entry name" value="HTH_AraC"/>
</dbReference>
<gene>
    <name evidence="5" type="primary">rhaS_3</name>
    <name evidence="5" type="ORF">MGA5115_02086</name>
    <name evidence="6" type="ORF">MGA5116_01319</name>
</gene>
<evidence type="ECO:0000313" key="8">
    <source>
        <dbReference type="Proteomes" id="UP000092871"/>
    </source>
</evidence>
<accession>A0A1C3JSF0</accession>
<reference evidence="5 8" key="2">
    <citation type="submission" date="2016-06" db="EMBL/GenBank/DDBJ databases">
        <authorList>
            <person name="Kjaerup R.B."/>
            <person name="Dalgaard T.S."/>
            <person name="Juul-Madsen H.R."/>
        </authorList>
    </citation>
    <scope>NUCLEOTIDE SEQUENCE [LARGE SCALE GENOMIC DNA]</scope>
    <source>
        <strain evidence="5 8">CECT 5115</strain>
    </source>
</reference>
<keyword evidence="2" id="KW-0238">DNA-binding</keyword>
<dbReference type="EMBL" id="FLRB01000008">
    <property type="protein sequence ID" value="SBT20732.1"/>
    <property type="molecule type" value="Genomic_DNA"/>
</dbReference>
<name>A0A1C3JSF0_9GAMM</name>